<proteinExistence type="predicted"/>
<sequence>MSILHGDVRFFNNVFVQQKVRQGMLDICRGDENGEWDDGNLKAGTLSYNGYMKEDEWQSFFSGYCGEGAQQTRDCYYMPLPVWTGGNVYFNGAMPCDIEEDFTVDTEHEITLALKTGDKGWRLDTNLYEYLPEGKLITTDTLGLAFEPEQRFEGPGGEDIVFETDFYGKTRPEKPLAGPFCR</sequence>
<dbReference type="EMBL" id="VSSQ01061660">
    <property type="protein sequence ID" value="MPN14958.1"/>
    <property type="molecule type" value="Genomic_DNA"/>
</dbReference>
<accession>A0A645FKM6</accession>
<dbReference type="InterPro" id="IPR012334">
    <property type="entry name" value="Pectin_lyas_fold"/>
</dbReference>
<evidence type="ECO:0000313" key="1">
    <source>
        <dbReference type="EMBL" id="MPN14958.1"/>
    </source>
</evidence>
<comment type="caution">
    <text evidence="1">The sequence shown here is derived from an EMBL/GenBank/DDBJ whole genome shotgun (WGS) entry which is preliminary data.</text>
</comment>
<gene>
    <name evidence="1" type="ORF">SDC9_162287</name>
</gene>
<dbReference type="AlphaFoldDB" id="A0A645FKM6"/>
<dbReference type="Gene3D" id="2.160.20.10">
    <property type="entry name" value="Single-stranded right-handed beta-helix, Pectin lyase-like"/>
    <property type="match status" value="1"/>
</dbReference>
<organism evidence="1">
    <name type="scientific">bioreactor metagenome</name>
    <dbReference type="NCBI Taxonomy" id="1076179"/>
    <lineage>
        <taxon>unclassified sequences</taxon>
        <taxon>metagenomes</taxon>
        <taxon>ecological metagenomes</taxon>
    </lineage>
</organism>
<name>A0A645FKM6_9ZZZZ</name>
<reference evidence="1" key="1">
    <citation type="submission" date="2019-08" db="EMBL/GenBank/DDBJ databases">
        <authorList>
            <person name="Kucharzyk K."/>
            <person name="Murdoch R.W."/>
            <person name="Higgins S."/>
            <person name="Loffler F."/>
        </authorList>
    </citation>
    <scope>NUCLEOTIDE SEQUENCE</scope>
</reference>
<protein>
    <submittedName>
        <fullName evidence="1">Uncharacterized protein</fullName>
    </submittedName>
</protein>